<organism evidence="9 10">
    <name type="scientific">Glossina fuscipes</name>
    <dbReference type="NCBI Taxonomy" id="7396"/>
    <lineage>
        <taxon>Eukaryota</taxon>
        <taxon>Metazoa</taxon>
        <taxon>Ecdysozoa</taxon>
        <taxon>Arthropoda</taxon>
        <taxon>Hexapoda</taxon>
        <taxon>Insecta</taxon>
        <taxon>Pterygota</taxon>
        <taxon>Neoptera</taxon>
        <taxon>Endopterygota</taxon>
        <taxon>Diptera</taxon>
        <taxon>Brachycera</taxon>
        <taxon>Muscomorpha</taxon>
        <taxon>Hippoboscoidea</taxon>
        <taxon>Glossinidae</taxon>
        <taxon>Glossina</taxon>
    </lineage>
</organism>
<feature type="domain" description="C2H2-type" evidence="8">
    <location>
        <begin position="211"/>
        <end position="238"/>
    </location>
</feature>
<evidence type="ECO:0000313" key="10">
    <source>
        <dbReference type="RefSeq" id="XP_037884237.1"/>
    </source>
</evidence>
<keyword evidence="9" id="KW-1185">Reference proteome</keyword>
<dbReference type="PANTHER" id="PTHR24381">
    <property type="entry name" value="ZINC FINGER PROTEIN"/>
    <property type="match status" value="1"/>
</dbReference>
<evidence type="ECO:0000256" key="5">
    <source>
        <dbReference type="ARBA" id="ARBA00022833"/>
    </source>
</evidence>
<keyword evidence="5" id="KW-0862">Zinc</keyword>
<dbReference type="SMART" id="SM00355">
    <property type="entry name" value="ZnF_C2H2"/>
    <property type="match status" value="20"/>
</dbReference>
<keyword evidence="4 7" id="KW-0863">Zinc-finger</keyword>
<dbReference type="PROSITE" id="PS00028">
    <property type="entry name" value="ZINC_FINGER_C2H2_1"/>
    <property type="match status" value="18"/>
</dbReference>
<evidence type="ECO:0000259" key="8">
    <source>
        <dbReference type="PROSITE" id="PS50157"/>
    </source>
</evidence>
<dbReference type="InterPro" id="IPR036236">
    <property type="entry name" value="Znf_C2H2_sf"/>
</dbReference>
<dbReference type="Gene3D" id="3.30.160.60">
    <property type="entry name" value="Classic Zinc Finger"/>
    <property type="match status" value="16"/>
</dbReference>
<dbReference type="PANTHER" id="PTHR24381:SF393">
    <property type="entry name" value="CHROMATIN-LINKED ADAPTOR FOR MSL PROTEINS, ISOFORM B"/>
    <property type="match status" value="1"/>
</dbReference>
<sequence length="840" mass="97893">MGEFEELESSKVLLQKCGEIFYDTLTVPDVNVSFQCIFCQKTFTKLDAFLEHFQSNHCKVSTPLEEFSLLSDFEDVEEEKEILLTEEEDVNLADKDEDSISQIEFILENAEGEMISDHDSNVLLPDNNEKTVAHSKPQAENSKRGEHNCPHCCKVFKRSWDLKQHLHIHDGLKPYKCEHCPASFAWKSGLRVHEKRHKGEKPFIWRKRGEHNCPQCSKVFKKAWDLKEHLHIHDGLKPYKCEHCSVSFACKSNLRAHEKRHDGERPFMCQFCTNTFLSAKQRRLHERSHTGERPFVCEFCGKSFSSSSGLQSHRSSQHLKERNFICGKCDKRFNRRSQLRLHQANMHTEKPRTHVCTICKAAFKDICVLKCHLTIHKEKTYQCLECGKKFANNSGLYSHRKRHEKQRVRLLADILEQGGLRIKKFEELKGGEMALQKCGEIFYDSLMVSDVNVSFQCTFCQKAFTKLDAFLEHFETQHYKSSTAVKLSDIEEQEKAEKITFAEEGDVSQYLSDKDEDSISQLESNLESVEREMISDHDSKVILPDKNEKTSVHSKLSFENRQRQEHICPHCSKVFKRTWNLKQHLPIHDAMKPYKCEHCPASFVWKSGLKVHEKRHKGEIPFIWRKRGEHNCPQCSKVFKKAWDLKEHLHIHNGLKPYKCRHCSASFACKSNLRAHEKRHDGERPFVCQFCSNSFSSAKQQRCHERSHTGERPFICEFCGKSFPFSSGLLSHRSSQHLKERNFICGKCDKSFNRPSQLRLHQANMHTEKPRTHVCTICKAAFKDIYVLKGHLTIHKEKTYQCLECGKKFANNSGLYSHRKRHEKQRDRLLADILEPGSLK</sequence>
<dbReference type="GO" id="GO:0008270">
    <property type="term" value="F:zinc ion binding"/>
    <property type="evidence" value="ECO:0007669"/>
    <property type="project" value="UniProtKB-KW"/>
</dbReference>
<dbReference type="Proteomes" id="UP000092443">
    <property type="component" value="Unplaced"/>
</dbReference>
<dbReference type="FunFam" id="3.30.160.60:FF:000688">
    <property type="entry name" value="zinc finger protein 197 isoform X1"/>
    <property type="match status" value="1"/>
</dbReference>
<keyword evidence="2" id="KW-0479">Metal-binding</keyword>
<feature type="domain" description="C2H2-type" evidence="8">
    <location>
        <begin position="239"/>
        <end position="266"/>
    </location>
</feature>
<feature type="domain" description="C2H2-type" evidence="8">
    <location>
        <begin position="295"/>
        <end position="323"/>
    </location>
</feature>
<dbReference type="GO" id="GO:0030674">
    <property type="term" value="F:protein-macromolecule adaptor activity"/>
    <property type="evidence" value="ECO:0007669"/>
    <property type="project" value="UniProtKB-ARBA"/>
</dbReference>
<feature type="domain" description="C2H2-type" evidence="8">
    <location>
        <begin position="714"/>
        <end position="742"/>
    </location>
</feature>
<evidence type="ECO:0000256" key="2">
    <source>
        <dbReference type="ARBA" id="ARBA00022723"/>
    </source>
</evidence>
<feature type="domain" description="C2H2-type" evidence="8">
    <location>
        <begin position="594"/>
        <end position="621"/>
    </location>
</feature>
<dbReference type="GO" id="GO:0000977">
    <property type="term" value="F:RNA polymerase II transcription regulatory region sequence-specific DNA binding"/>
    <property type="evidence" value="ECO:0007669"/>
    <property type="project" value="TreeGrafter"/>
</dbReference>
<dbReference type="KEGG" id="gfs:119634245"/>
<evidence type="ECO:0000313" key="9">
    <source>
        <dbReference type="Proteomes" id="UP000092443"/>
    </source>
</evidence>
<evidence type="ECO:0000256" key="7">
    <source>
        <dbReference type="PROSITE-ProRule" id="PRU00042"/>
    </source>
</evidence>
<feature type="domain" description="C2H2-type" evidence="8">
    <location>
        <begin position="686"/>
        <end position="713"/>
    </location>
</feature>
<feature type="domain" description="C2H2-type" evidence="8">
    <location>
        <begin position="455"/>
        <end position="483"/>
    </location>
</feature>
<protein>
    <submittedName>
        <fullName evidence="10">Zinc finger protein 271-like</fullName>
    </submittedName>
</protein>
<feature type="domain" description="C2H2-type" evidence="8">
    <location>
        <begin position="743"/>
        <end position="771"/>
    </location>
</feature>
<feature type="domain" description="C2H2-type" evidence="8">
    <location>
        <begin position="324"/>
        <end position="352"/>
    </location>
</feature>
<evidence type="ECO:0000256" key="1">
    <source>
        <dbReference type="ARBA" id="ARBA00004123"/>
    </source>
</evidence>
<dbReference type="RefSeq" id="XP_037884237.1">
    <property type="nucleotide sequence ID" value="XM_038028309.1"/>
</dbReference>
<dbReference type="FunFam" id="3.30.160.60:FF:000065">
    <property type="entry name" value="B-cell CLL/lymphoma 6, member B"/>
    <property type="match status" value="1"/>
</dbReference>
<name>A0A8U0WF39_9MUSC</name>
<dbReference type="FunFam" id="3.30.160.60:FF:000110">
    <property type="entry name" value="Zinc finger protein-like"/>
    <property type="match status" value="1"/>
</dbReference>
<accession>A0A8U0WF39</accession>
<dbReference type="Pfam" id="PF13894">
    <property type="entry name" value="zf-C2H2_4"/>
    <property type="match status" value="1"/>
</dbReference>
<feature type="domain" description="C2H2-type" evidence="8">
    <location>
        <begin position="381"/>
        <end position="408"/>
    </location>
</feature>
<feature type="domain" description="C2H2-type" evidence="8">
    <location>
        <begin position="267"/>
        <end position="294"/>
    </location>
</feature>
<evidence type="ECO:0000256" key="3">
    <source>
        <dbReference type="ARBA" id="ARBA00022737"/>
    </source>
</evidence>
<feature type="domain" description="C2H2-type" evidence="8">
    <location>
        <begin position="658"/>
        <end position="685"/>
    </location>
</feature>
<dbReference type="AlphaFoldDB" id="A0A8U0WF39"/>
<feature type="domain" description="C2H2-type" evidence="8">
    <location>
        <begin position="630"/>
        <end position="657"/>
    </location>
</feature>
<dbReference type="SUPFAM" id="SSF57667">
    <property type="entry name" value="beta-beta-alpha zinc fingers"/>
    <property type="match status" value="11"/>
</dbReference>
<dbReference type="PROSITE" id="PS50157">
    <property type="entry name" value="ZINC_FINGER_C2H2_2"/>
    <property type="match status" value="18"/>
</dbReference>
<feature type="domain" description="C2H2-type" evidence="8">
    <location>
        <begin position="566"/>
        <end position="593"/>
    </location>
</feature>
<feature type="domain" description="C2H2-type" evidence="8">
    <location>
        <begin position="175"/>
        <end position="202"/>
    </location>
</feature>
<gene>
    <name evidence="10" type="primary">LOC119634245</name>
</gene>
<evidence type="ECO:0000256" key="4">
    <source>
        <dbReference type="ARBA" id="ARBA00022771"/>
    </source>
</evidence>
<comment type="subcellular location">
    <subcellularLocation>
        <location evidence="1">Nucleus</location>
    </subcellularLocation>
</comment>
<dbReference type="FunFam" id="3.30.160.60:FF:000671">
    <property type="entry name" value="Zinc finger protein 26"/>
    <property type="match status" value="4"/>
</dbReference>
<dbReference type="Pfam" id="PF00096">
    <property type="entry name" value="zf-C2H2"/>
    <property type="match status" value="9"/>
</dbReference>
<evidence type="ECO:0000256" key="6">
    <source>
        <dbReference type="ARBA" id="ARBA00023242"/>
    </source>
</evidence>
<keyword evidence="6" id="KW-0539">Nucleus</keyword>
<dbReference type="GO" id="GO:0000981">
    <property type="term" value="F:DNA-binding transcription factor activity, RNA polymerase II-specific"/>
    <property type="evidence" value="ECO:0007669"/>
    <property type="project" value="TreeGrafter"/>
</dbReference>
<feature type="domain" description="C2H2-type" evidence="8">
    <location>
        <begin position="34"/>
        <end position="57"/>
    </location>
</feature>
<dbReference type="GeneID" id="119634245"/>
<feature type="domain" description="C2H2-type" evidence="8">
    <location>
        <begin position="147"/>
        <end position="174"/>
    </location>
</feature>
<proteinExistence type="predicted"/>
<feature type="domain" description="C2H2-type" evidence="8">
    <location>
        <begin position="800"/>
        <end position="827"/>
    </location>
</feature>
<keyword evidence="3" id="KW-0677">Repeat</keyword>
<dbReference type="InterPro" id="IPR013087">
    <property type="entry name" value="Znf_C2H2_type"/>
</dbReference>
<dbReference type="FunFam" id="3.30.160.60:FF:000446">
    <property type="entry name" value="Zinc finger protein"/>
    <property type="match status" value="1"/>
</dbReference>
<dbReference type="GO" id="GO:0005634">
    <property type="term" value="C:nucleus"/>
    <property type="evidence" value="ECO:0007669"/>
    <property type="project" value="UniProtKB-SubCell"/>
</dbReference>
<reference evidence="10" key="1">
    <citation type="submission" date="2025-08" db="UniProtKB">
        <authorList>
            <consortium name="RefSeq"/>
        </authorList>
    </citation>
    <scope>IDENTIFICATION</scope>
    <source>
        <tissue evidence="10">Whole body pupa</tissue>
    </source>
</reference>